<dbReference type="EMBL" id="JBEPLY010000020">
    <property type="protein sequence ID" value="MET3602086.1"/>
    <property type="molecule type" value="Genomic_DNA"/>
</dbReference>
<sequence length="352" mass="39754">MSFQSFIRKILLKAITADERRFLSADNTPTPELPWTPGGENTVQDILDAVGLPWRNTTEEIIARYGLTHHQAYERKQSPIEPCPLGLDGLIYPLSPEFGAFYNRDQVPLSFSAVLWGKHSPIANIEHAEHQLSKLLGNGHICKRWNTYDVTWRSGPASISATVWPEWYQDWPAPNPAHERDKRLQSACTIRVQPGYRRPMSDQEREQLRSFTPFARSKGLVAPDTLEKLWSRAPDTTAQDYIRLPPTDQDNFLRQIGFSGDGRSMIICGGQLHIVPLEHITGFTLFKLLPAKGPGGAGLSLTYRPPGVNLERDRTIGLMESCEDMDDLDEVTYQLSERVGRPVTCPEPQYDC</sequence>
<proteinExistence type="predicted"/>
<reference evidence="1 2" key="1">
    <citation type="submission" date="2024-06" db="EMBL/GenBank/DDBJ databases">
        <title>Genomic Encyclopedia of Type Strains, Phase IV (KMG-IV): sequencing the most valuable type-strain genomes for metagenomic binning, comparative biology and taxonomic classification.</title>
        <authorList>
            <person name="Goeker M."/>
        </authorList>
    </citation>
    <scope>NUCLEOTIDE SEQUENCE [LARGE SCALE GENOMIC DNA]</scope>
    <source>
        <strain evidence="1 2">DSM 28102</strain>
    </source>
</reference>
<keyword evidence="2" id="KW-1185">Reference proteome</keyword>
<evidence type="ECO:0000313" key="1">
    <source>
        <dbReference type="EMBL" id="MET3602086.1"/>
    </source>
</evidence>
<protein>
    <submittedName>
        <fullName evidence="1">Uncharacterized protein</fullName>
    </submittedName>
</protein>
<dbReference type="RefSeq" id="WP_354435848.1">
    <property type="nucleotide sequence ID" value="NZ_JBEPLY010000020.1"/>
</dbReference>
<organism evidence="1 2">
    <name type="scientific">Martelella mangrovi</name>
    <dbReference type="NCBI Taxonomy" id="1397477"/>
    <lineage>
        <taxon>Bacteria</taxon>
        <taxon>Pseudomonadati</taxon>
        <taxon>Pseudomonadota</taxon>
        <taxon>Alphaproteobacteria</taxon>
        <taxon>Hyphomicrobiales</taxon>
        <taxon>Aurantimonadaceae</taxon>
        <taxon>Martelella</taxon>
    </lineage>
</organism>
<accession>A0ABV2IH10</accession>
<comment type="caution">
    <text evidence="1">The sequence shown here is derived from an EMBL/GenBank/DDBJ whole genome shotgun (WGS) entry which is preliminary data.</text>
</comment>
<evidence type="ECO:0000313" key="2">
    <source>
        <dbReference type="Proteomes" id="UP001549164"/>
    </source>
</evidence>
<gene>
    <name evidence="1" type="ORF">ABID12_004053</name>
</gene>
<name>A0ABV2IH10_9HYPH</name>
<dbReference type="Proteomes" id="UP001549164">
    <property type="component" value="Unassembled WGS sequence"/>
</dbReference>